<sequence>MTIQLLNGQFSAQDALDLLTQMVYVKIQFHENKISQSDNEEDIKIREKRIKDLQRELYDVRQYIERNGHDGISLHAGVSVTVPREAAVLF</sequence>
<protein>
    <submittedName>
        <fullName evidence="1">Uncharacterized protein</fullName>
    </submittedName>
</protein>
<keyword evidence="2" id="KW-1185">Reference proteome</keyword>
<evidence type="ECO:0000313" key="1">
    <source>
        <dbReference type="EMBL" id="RIV23334.1"/>
    </source>
</evidence>
<evidence type="ECO:0000313" key="2">
    <source>
        <dbReference type="Proteomes" id="UP000283523"/>
    </source>
</evidence>
<dbReference type="EMBL" id="QXED01000003">
    <property type="protein sequence ID" value="RIV23334.1"/>
    <property type="molecule type" value="Genomic_DNA"/>
</dbReference>
<dbReference type="OrthoDB" id="965211at2"/>
<organism evidence="1 2">
    <name type="scientific">Fibrisoma montanum</name>
    <dbReference type="NCBI Taxonomy" id="2305895"/>
    <lineage>
        <taxon>Bacteria</taxon>
        <taxon>Pseudomonadati</taxon>
        <taxon>Bacteroidota</taxon>
        <taxon>Cytophagia</taxon>
        <taxon>Cytophagales</taxon>
        <taxon>Spirosomataceae</taxon>
        <taxon>Fibrisoma</taxon>
    </lineage>
</organism>
<accession>A0A418MAD7</accession>
<dbReference type="RefSeq" id="WP_119667552.1">
    <property type="nucleotide sequence ID" value="NZ_QXED01000003.1"/>
</dbReference>
<proteinExistence type="predicted"/>
<comment type="caution">
    <text evidence="1">The sequence shown here is derived from an EMBL/GenBank/DDBJ whole genome shotgun (WGS) entry which is preliminary data.</text>
</comment>
<name>A0A418MAD7_9BACT</name>
<reference evidence="1 2" key="1">
    <citation type="submission" date="2018-08" db="EMBL/GenBank/DDBJ databases">
        <title>Fibrisoma montanum sp. nov., isolated from Danxia mountain soil.</title>
        <authorList>
            <person name="Huang Y."/>
        </authorList>
    </citation>
    <scope>NUCLEOTIDE SEQUENCE [LARGE SCALE GENOMIC DNA]</scope>
    <source>
        <strain evidence="1 2">HYT19</strain>
    </source>
</reference>
<gene>
    <name evidence="1" type="ORF">DYU11_10020</name>
</gene>
<dbReference type="Proteomes" id="UP000283523">
    <property type="component" value="Unassembled WGS sequence"/>
</dbReference>
<dbReference type="AlphaFoldDB" id="A0A418MAD7"/>